<comment type="caution">
    <text evidence="1">The sequence shown here is derived from an EMBL/GenBank/DDBJ whole genome shotgun (WGS) entry which is preliminary data.</text>
</comment>
<keyword evidence="2" id="KW-1185">Reference proteome</keyword>
<protein>
    <submittedName>
        <fullName evidence="1">Uncharacterized protein</fullName>
    </submittedName>
</protein>
<proteinExistence type="predicted"/>
<accession>A0A9P5ZMF8</accession>
<evidence type="ECO:0000313" key="1">
    <source>
        <dbReference type="EMBL" id="KAF9490211.1"/>
    </source>
</evidence>
<name>A0A9P5ZMF8_PLEER</name>
<dbReference type="EMBL" id="MU154647">
    <property type="protein sequence ID" value="KAF9490211.1"/>
    <property type="molecule type" value="Genomic_DNA"/>
</dbReference>
<gene>
    <name evidence="1" type="ORF">BDN71DRAFT_1454714</name>
</gene>
<feature type="non-terminal residue" evidence="1">
    <location>
        <position position="86"/>
    </location>
</feature>
<organism evidence="1 2">
    <name type="scientific">Pleurotus eryngii</name>
    <name type="common">Boletus of the steppes</name>
    <dbReference type="NCBI Taxonomy" id="5323"/>
    <lineage>
        <taxon>Eukaryota</taxon>
        <taxon>Fungi</taxon>
        <taxon>Dikarya</taxon>
        <taxon>Basidiomycota</taxon>
        <taxon>Agaricomycotina</taxon>
        <taxon>Agaricomycetes</taxon>
        <taxon>Agaricomycetidae</taxon>
        <taxon>Agaricales</taxon>
        <taxon>Pleurotineae</taxon>
        <taxon>Pleurotaceae</taxon>
        <taxon>Pleurotus</taxon>
    </lineage>
</organism>
<dbReference type="AlphaFoldDB" id="A0A9P5ZMF8"/>
<feature type="non-terminal residue" evidence="1">
    <location>
        <position position="1"/>
    </location>
</feature>
<evidence type="ECO:0000313" key="2">
    <source>
        <dbReference type="Proteomes" id="UP000807025"/>
    </source>
</evidence>
<dbReference type="Proteomes" id="UP000807025">
    <property type="component" value="Unassembled WGS sequence"/>
</dbReference>
<sequence>IFGPATSDAKFTPLHSSFFRLVSFSPINSVPFQSQPHRTRERGGIYSTTRIGFSNRKLSAQAQGPYFPCRESCLKHSWALQHLIRR</sequence>
<reference evidence="1" key="1">
    <citation type="submission" date="2020-11" db="EMBL/GenBank/DDBJ databases">
        <authorList>
            <consortium name="DOE Joint Genome Institute"/>
            <person name="Ahrendt S."/>
            <person name="Riley R."/>
            <person name="Andreopoulos W."/>
            <person name="Labutti K."/>
            <person name="Pangilinan J."/>
            <person name="Ruiz-Duenas F.J."/>
            <person name="Barrasa J.M."/>
            <person name="Sanchez-Garcia M."/>
            <person name="Camarero S."/>
            <person name="Miyauchi S."/>
            <person name="Serrano A."/>
            <person name="Linde D."/>
            <person name="Babiker R."/>
            <person name="Drula E."/>
            <person name="Ayuso-Fernandez I."/>
            <person name="Pacheco R."/>
            <person name="Padilla G."/>
            <person name="Ferreira P."/>
            <person name="Barriuso J."/>
            <person name="Kellner H."/>
            <person name="Castanera R."/>
            <person name="Alfaro M."/>
            <person name="Ramirez L."/>
            <person name="Pisabarro A.G."/>
            <person name="Kuo A."/>
            <person name="Tritt A."/>
            <person name="Lipzen A."/>
            <person name="He G."/>
            <person name="Yan M."/>
            <person name="Ng V."/>
            <person name="Cullen D."/>
            <person name="Martin F."/>
            <person name="Rosso M.-N."/>
            <person name="Henrissat B."/>
            <person name="Hibbett D."/>
            <person name="Martinez A.T."/>
            <person name="Grigoriev I.V."/>
        </authorList>
    </citation>
    <scope>NUCLEOTIDE SEQUENCE</scope>
    <source>
        <strain evidence="1">ATCC 90797</strain>
    </source>
</reference>